<evidence type="ECO:0000313" key="5">
    <source>
        <dbReference type="Proteomes" id="UP000681341"/>
    </source>
</evidence>
<accession>A0ABS3U8L0</accession>
<feature type="transmembrane region" description="Helical" evidence="2">
    <location>
        <begin position="547"/>
        <end position="564"/>
    </location>
</feature>
<feature type="region of interest" description="Disordered" evidence="1">
    <location>
        <begin position="605"/>
        <end position="625"/>
    </location>
</feature>
<dbReference type="InterPro" id="IPR012334">
    <property type="entry name" value="Pectin_lyas_fold"/>
</dbReference>
<feature type="transmembrane region" description="Helical" evidence="2">
    <location>
        <begin position="521"/>
        <end position="540"/>
    </location>
</feature>
<dbReference type="InterPro" id="IPR011050">
    <property type="entry name" value="Pectin_lyase_fold/virulence"/>
</dbReference>
<evidence type="ECO:0000256" key="2">
    <source>
        <dbReference type="SAM" id="Phobius"/>
    </source>
</evidence>
<protein>
    <submittedName>
        <fullName evidence="4">Right-handed parallel beta-helix repeat-containing protein</fullName>
    </submittedName>
</protein>
<dbReference type="Proteomes" id="UP000681341">
    <property type="component" value="Unassembled WGS sequence"/>
</dbReference>
<feature type="domain" description="Right handed beta helix" evidence="3">
    <location>
        <begin position="183"/>
        <end position="357"/>
    </location>
</feature>
<feature type="transmembrane region" description="Helical" evidence="2">
    <location>
        <begin position="496"/>
        <end position="515"/>
    </location>
</feature>
<feature type="compositionally biased region" description="Low complexity" evidence="1">
    <location>
        <begin position="45"/>
        <end position="54"/>
    </location>
</feature>
<keyword evidence="5" id="KW-1185">Reference proteome</keyword>
<dbReference type="Pfam" id="PF13229">
    <property type="entry name" value="Beta_helix"/>
    <property type="match status" value="1"/>
</dbReference>
<evidence type="ECO:0000313" key="4">
    <source>
        <dbReference type="EMBL" id="MBO3735119.1"/>
    </source>
</evidence>
<comment type="caution">
    <text evidence="4">The sequence shown here is derived from an EMBL/GenBank/DDBJ whole genome shotgun (WGS) entry which is preliminary data.</text>
</comment>
<dbReference type="SUPFAM" id="SSF51126">
    <property type="entry name" value="Pectin lyase-like"/>
    <property type="match status" value="1"/>
</dbReference>
<reference evidence="4 5" key="1">
    <citation type="submission" date="2021-03" db="EMBL/GenBank/DDBJ databases">
        <title>Glycomyces sp. nov., a novel actinomycete isolated from soil.</title>
        <authorList>
            <person name="Yang X."/>
            <person name="Xu X."/>
        </authorList>
    </citation>
    <scope>NUCLEOTIDE SEQUENCE [LARGE SCALE GENOMIC DNA]</scope>
    <source>
        <strain evidence="4 5">NEAU-S30</strain>
    </source>
</reference>
<keyword evidence="2" id="KW-1133">Transmembrane helix</keyword>
<dbReference type="Gene3D" id="2.160.20.10">
    <property type="entry name" value="Single-stranded right-handed beta-helix, Pectin lyase-like"/>
    <property type="match status" value="1"/>
</dbReference>
<gene>
    <name evidence="4" type="ORF">J5V16_19990</name>
</gene>
<evidence type="ECO:0000256" key="1">
    <source>
        <dbReference type="SAM" id="MobiDB-lite"/>
    </source>
</evidence>
<keyword evidence="2" id="KW-0812">Transmembrane</keyword>
<dbReference type="EMBL" id="JAGFNP010000013">
    <property type="protein sequence ID" value="MBO3735119.1"/>
    <property type="molecule type" value="Genomic_DNA"/>
</dbReference>
<feature type="transmembrane region" description="Helical" evidence="2">
    <location>
        <begin position="576"/>
        <end position="598"/>
    </location>
</feature>
<evidence type="ECO:0000259" key="3">
    <source>
        <dbReference type="Pfam" id="PF13229"/>
    </source>
</evidence>
<proteinExistence type="predicted"/>
<feature type="transmembrane region" description="Helical" evidence="2">
    <location>
        <begin position="463"/>
        <end position="484"/>
    </location>
</feature>
<dbReference type="RefSeq" id="WP_208498748.1">
    <property type="nucleotide sequence ID" value="NZ_JAGFNP010000013.1"/>
</dbReference>
<name>A0ABS3U8L0_9ACTN</name>
<organism evidence="4 5">
    <name type="scientific">Glycomyces niveus</name>
    <dbReference type="NCBI Taxonomy" id="2820287"/>
    <lineage>
        <taxon>Bacteria</taxon>
        <taxon>Bacillati</taxon>
        <taxon>Actinomycetota</taxon>
        <taxon>Actinomycetes</taxon>
        <taxon>Glycomycetales</taxon>
        <taxon>Glycomycetaceae</taxon>
        <taxon>Glycomyces</taxon>
    </lineage>
</organism>
<feature type="region of interest" description="Disordered" evidence="1">
    <location>
        <begin position="36"/>
        <end position="58"/>
    </location>
</feature>
<dbReference type="InterPro" id="IPR039448">
    <property type="entry name" value="Beta_helix"/>
</dbReference>
<sequence length="625" mass="65496">MPPAPRSENRLAAAVFLAVALLGLGAAAFLAGITAESRAPDPPTDDTTTAFAPPAHRDTGPAVLVCPADPETFAAANEGVNYNDRIMNEQHYEDCLAGGHHDLAAAIAAAAPDARILVLPGTYETDETITVDGRTGLQIEGLGDTPDDVHFTAGFHADTVFEARAADGLHLSGIAFGQARDTALLLTGTTGATLDRVAATQTGAYGLRITDSTSIALTGCRAEAADLAGIALDTVDGAVTGCEATGNLVGLLATGGDTLDLAENRLHANTTGLAATGHDVDVTANLVHGNNTDHYDRLDTPACGPLADRDWTAGICPARTYPSGIGILITDGVGVDVTQNRLWNQQYAAIATWGTPGLEGDGGDRNRFTANTFGVRDDGQRQRNRLDLWWDGVGAGNCFSEPDAFRTAPTALPACDIVSEPSRLLADPLRTAKLWQCGIGDTAAGVPAGCDWLGARFTDRLEFQAAVAFAAGLLFLTGAGWLAAARTDDPPRAGRMTFSALATGAGGLLLVLAVWSGRADYEALAIGLWGFGWILAGRSWRQCGMPVFGLFTGFIGATAVLDAIDRAVWTVPFVPVSPAWCWLALLPLWTLVALGLAFGPRRREPERPPVERTPVTAPSHDRFDW</sequence>
<keyword evidence="2" id="KW-0472">Membrane</keyword>